<proteinExistence type="predicted"/>
<organism evidence="1 2">
    <name type="scientific">Photorhabdus khanii NC19</name>
    <dbReference type="NCBI Taxonomy" id="1004151"/>
    <lineage>
        <taxon>Bacteria</taxon>
        <taxon>Pseudomonadati</taxon>
        <taxon>Pseudomonadota</taxon>
        <taxon>Gammaproteobacteria</taxon>
        <taxon>Enterobacterales</taxon>
        <taxon>Morganellaceae</taxon>
        <taxon>Photorhabdus</taxon>
    </lineage>
</organism>
<comment type="caution">
    <text evidence="1">The sequence shown here is derived from an EMBL/GenBank/DDBJ whole genome shotgun (WGS) entry which is preliminary data.</text>
</comment>
<dbReference type="PATRIC" id="fig|1004151.3.peg.847"/>
<accession>W3VCS0</accession>
<protein>
    <submittedName>
        <fullName evidence="1">Uncharacterized protein</fullName>
    </submittedName>
</protein>
<name>W3VCS0_9GAMM</name>
<dbReference type="Proteomes" id="UP000018957">
    <property type="component" value="Unassembled WGS sequence"/>
</dbReference>
<gene>
    <name evidence="1" type="ORF">PTE_00792</name>
</gene>
<sequence length="55" mass="6464">MKNKSLFEELKNYYLKILSEQYNAKVDLNDLAVNYGKDVDVSCIEYLQRLSDSQN</sequence>
<evidence type="ECO:0000313" key="1">
    <source>
        <dbReference type="EMBL" id="ETS33617.1"/>
    </source>
</evidence>
<dbReference type="AlphaFoldDB" id="W3VCS0"/>
<evidence type="ECO:0000313" key="2">
    <source>
        <dbReference type="Proteomes" id="UP000018957"/>
    </source>
</evidence>
<reference evidence="1 2" key="1">
    <citation type="submission" date="2013-11" db="EMBL/GenBank/DDBJ databases">
        <title>Elucidation of the Photorhabdus temperata genome and generation of transposon mutant library to identify motility mutants.</title>
        <authorList>
            <person name="Hurst S.G.IV."/>
            <person name="Micheals B."/>
            <person name="Abebe-Akele F."/>
            <person name="Rowedder H."/>
            <person name="Bullock H."/>
            <person name="Jackobeck R."/>
            <person name="Janicki E."/>
            <person name="Tisa L.S."/>
        </authorList>
    </citation>
    <scope>NUCLEOTIDE SEQUENCE [LARGE SCALE GENOMIC DNA]</scope>
    <source>
        <strain evidence="1 2">NC19</strain>
    </source>
</reference>
<dbReference type="RefSeq" id="WP_152961582.1">
    <property type="nucleotide sequence ID" value="NZ_AYSJ01000002.1"/>
</dbReference>
<keyword evidence="2" id="KW-1185">Reference proteome</keyword>
<dbReference type="EMBL" id="AYSJ01000002">
    <property type="protein sequence ID" value="ETS33617.1"/>
    <property type="molecule type" value="Genomic_DNA"/>
</dbReference>